<protein>
    <recommendedName>
        <fullName evidence="3">Protein kinase domain-containing protein</fullName>
    </recommendedName>
</protein>
<dbReference type="OMA" id="MKTTMPM"/>
<sequence length="28" mass="3517">NRELQIMRKLDHCNIVRLRYFFYSSGEK</sequence>
<feature type="non-terminal residue" evidence="1">
    <location>
        <position position="1"/>
    </location>
</feature>
<reference evidence="2" key="1">
    <citation type="journal article" date="2016" name="Nature">
        <title>Genome evolution in the allotetraploid frog Xenopus laevis.</title>
        <authorList>
            <person name="Session A.M."/>
            <person name="Uno Y."/>
            <person name="Kwon T."/>
            <person name="Chapman J.A."/>
            <person name="Toyoda A."/>
            <person name="Takahashi S."/>
            <person name="Fukui A."/>
            <person name="Hikosaka A."/>
            <person name="Suzuki A."/>
            <person name="Kondo M."/>
            <person name="van Heeringen S.J."/>
            <person name="Quigley I."/>
            <person name="Heinz S."/>
            <person name="Ogino H."/>
            <person name="Ochi H."/>
            <person name="Hellsten U."/>
            <person name="Lyons J.B."/>
            <person name="Simakov O."/>
            <person name="Putnam N."/>
            <person name="Stites J."/>
            <person name="Kuroki Y."/>
            <person name="Tanaka T."/>
            <person name="Michiue T."/>
            <person name="Watanabe M."/>
            <person name="Bogdanovic O."/>
            <person name="Lister R."/>
            <person name="Georgiou G."/>
            <person name="Paranjpe S.S."/>
            <person name="van Kruijsbergen I."/>
            <person name="Shu S."/>
            <person name="Carlson J."/>
            <person name="Kinoshita T."/>
            <person name="Ohta Y."/>
            <person name="Mawaribuchi S."/>
            <person name="Jenkins J."/>
            <person name="Grimwood J."/>
            <person name="Schmutz J."/>
            <person name="Mitros T."/>
            <person name="Mozaffari S.V."/>
            <person name="Suzuki Y."/>
            <person name="Haramoto Y."/>
            <person name="Yamamoto T.S."/>
            <person name="Takagi C."/>
            <person name="Heald R."/>
            <person name="Miller K."/>
            <person name="Haudenschild C."/>
            <person name="Kitzman J."/>
            <person name="Nakayama T."/>
            <person name="Izutsu Y."/>
            <person name="Robert J."/>
            <person name="Fortriede J."/>
            <person name="Burns K."/>
            <person name="Lotay V."/>
            <person name="Karimi K."/>
            <person name="Yasuoka Y."/>
            <person name="Dichmann D.S."/>
            <person name="Flajnik M.F."/>
            <person name="Houston D.W."/>
            <person name="Shendure J."/>
            <person name="DuPasquier L."/>
            <person name="Vize P.D."/>
            <person name="Zorn A.M."/>
            <person name="Ito M."/>
            <person name="Marcotte E.M."/>
            <person name="Wallingford J.B."/>
            <person name="Ito Y."/>
            <person name="Asashima M."/>
            <person name="Ueno N."/>
            <person name="Matsuda Y."/>
            <person name="Veenstra G.J."/>
            <person name="Fujiyama A."/>
            <person name="Harland R.M."/>
            <person name="Taira M."/>
            <person name="Rokhsar D.S."/>
        </authorList>
    </citation>
    <scope>NUCLEOTIDE SEQUENCE [LARGE SCALE GENOMIC DNA]</scope>
    <source>
        <strain evidence="2">J</strain>
    </source>
</reference>
<evidence type="ECO:0000313" key="1">
    <source>
        <dbReference type="EMBL" id="OCT93564.1"/>
    </source>
</evidence>
<accession>A0A974DKE7</accession>
<name>A0A974DKE7_XENLA</name>
<evidence type="ECO:0008006" key="3">
    <source>
        <dbReference type="Google" id="ProtNLM"/>
    </source>
</evidence>
<feature type="non-terminal residue" evidence="1">
    <location>
        <position position="28"/>
    </location>
</feature>
<evidence type="ECO:0000313" key="2">
    <source>
        <dbReference type="Proteomes" id="UP000694892"/>
    </source>
</evidence>
<dbReference type="InterPro" id="IPR011009">
    <property type="entry name" value="Kinase-like_dom_sf"/>
</dbReference>
<dbReference type="Proteomes" id="UP000694892">
    <property type="component" value="Chromosome 2L"/>
</dbReference>
<gene>
    <name evidence="1" type="ORF">XELAEV_180112404mg</name>
</gene>
<dbReference type="Gene3D" id="3.30.200.20">
    <property type="entry name" value="Phosphorylase Kinase, domain 1"/>
    <property type="match status" value="1"/>
</dbReference>
<dbReference type="AlphaFoldDB" id="A0A974DKE7"/>
<proteinExistence type="predicted"/>
<dbReference type="SUPFAM" id="SSF56112">
    <property type="entry name" value="Protein kinase-like (PK-like)"/>
    <property type="match status" value="1"/>
</dbReference>
<organism evidence="1 2">
    <name type="scientific">Xenopus laevis</name>
    <name type="common">African clawed frog</name>
    <dbReference type="NCBI Taxonomy" id="8355"/>
    <lineage>
        <taxon>Eukaryota</taxon>
        <taxon>Metazoa</taxon>
        <taxon>Chordata</taxon>
        <taxon>Craniata</taxon>
        <taxon>Vertebrata</taxon>
        <taxon>Euteleostomi</taxon>
        <taxon>Amphibia</taxon>
        <taxon>Batrachia</taxon>
        <taxon>Anura</taxon>
        <taxon>Pipoidea</taxon>
        <taxon>Pipidae</taxon>
        <taxon>Xenopodinae</taxon>
        <taxon>Xenopus</taxon>
        <taxon>Xenopus</taxon>
    </lineage>
</organism>
<dbReference type="EMBL" id="CM004468">
    <property type="protein sequence ID" value="OCT93564.1"/>
    <property type="molecule type" value="Genomic_DNA"/>
</dbReference>